<dbReference type="PaxDb" id="4113-PGSC0003DMT400094999"/>
<reference evidence="3" key="1">
    <citation type="journal article" date="2011" name="Nature">
        <title>Genome sequence and analysis of the tuber crop potato.</title>
        <authorList>
            <consortium name="The Potato Genome Sequencing Consortium"/>
        </authorList>
    </citation>
    <scope>NUCLEOTIDE SEQUENCE [LARGE SCALE GENOMIC DNA]</scope>
    <source>
        <strain evidence="3">cv. DM1-3 516 R44</strain>
    </source>
</reference>
<proteinExistence type="predicted"/>
<dbReference type="InParanoid" id="M1DVC6"/>
<reference evidence="2" key="2">
    <citation type="submission" date="2015-06" db="UniProtKB">
        <authorList>
            <consortium name="EnsemblPlants"/>
        </authorList>
    </citation>
    <scope>IDENTIFICATION</scope>
    <source>
        <strain evidence="2">DM1-3 516 R44</strain>
    </source>
</reference>
<dbReference type="Gramene" id="PGSC0003DMT400094999">
    <property type="protein sequence ID" value="PGSC0003DMT400094999"/>
    <property type="gene ID" value="PGSC0003DMG400044570"/>
</dbReference>
<evidence type="ECO:0000256" key="1">
    <source>
        <dbReference type="SAM" id="MobiDB-lite"/>
    </source>
</evidence>
<feature type="region of interest" description="Disordered" evidence="1">
    <location>
        <begin position="105"/>
        <end position="152"/>
    </location>
</feature>
<evidence type="ECO:0000313" key="2">
    <source>
        <dbReference type="EnsemblPlants" id="PGSC0003DMT400094999"/>
    </source>
</evidence>
<dbReference type="HOGENOM" id="CLU_028647_7_1_1"/>
<dbReference type="EnsemblPlants" id="PGSC0003DMT400094999">
    <property type="protein sequence ID" value="PGSC0003DMT400094999"/>
    <property type="gene ID" value="PGSC0003DMG400044570"/>
</dbReference>
<name>M1DVC6_SOLTU</name>
<dbReference type="Proteomes" id="UP000011115">
    <property type="component" value="Unassembled WGS sequence"/>
</dbReference>
<sequence length="152" mass="17327">MATLLHHIQPWMQKSIAQFEARVEKRVAKQQIHIVHKCLNAFELRVLARPAPDTDLSSIRAELASLRADVDAILEIPAYEPEDAPTVLTEDTVLDALFRVDAETQPDPIRARGKRHHSSRPSEAVNDARARKMERKQEEPARRASILDKELR</sequence>
<dbReference type="AlphaFoldDB" id="M1DVC6"/>
<evidence type="ECO:0000313" key="3">
    <source>
        <dbReference type="Proteomes" id="UP000011115"/>
    </source>
</evidence>
<protein>
    <submittedName>
        <fullName evidence="2">Integrase core domain containing protein</fullName>
    </submittedName>
</protein>
<keyword evidence="3" id="KW-1185">Reference proteome</keyword>
<organism evidence="2 3">
    <name type="scientific">Solanum tuberosum</name>
    <name type="common">Potato</name>
    <dbReference type="NCBI Taxonomy" id="4113"/>
    <lineage>
        <taxon>Eukaryota</taxon>
        <taxon>Viridiplantae</taxon>
        <taxon>Streptophyta</taxon>
        <taxon>Embryophyta</taxon>
        <taxon>Tracheophyta</taxon>
        <taxon>Spermatophyta</taxon>
        <taxon>Magnoliopsida</taxon>
        <taxon>eudicotyledons</taxon>
        <taxon>Gunneridae</taxon>
        <taxon>Pentapetalae</taxon>
        <taxon>asterids</taxon>
        <taxon>lamiids</taxon>
        <taxon>Solanales</taxon>
        <taxon>Solanaceae</taxon>
        <taxon>Solanoideae</taxon>
        <taxon>Solaneae</taxon>
        <taxon>Solanum</taxon>
    </lineage>
</organism>
<feature type="compositionally biased region" description="Basic and acidic residues" evidence="1">
    <location>
        <begin position="126"/>
        <end position="152"/>
    </location>
</feature>
<accession>M1DVC6</accession>